<gene>
    <name evidence="4" type="ORF">ACFSJ0_14395</name>
</gene>
<evidence type="ECO:0000256" key="1">
    <source>
        <dbReference type="ARBA" id="ARBA00022857"/>
    </source>
</evidence>
<keyword evidence="2" id="KW-0560">Oxidoreductase</keyword>
<name>A0ABW4G6R7_9ACTN</name>
<dbReference type="SMART" id="SM00829">
    <property type="entry name" value="PKS_ER"/>
    <property type="match status" value="1"/>
</dbReference>
<dbReference type="EMBL" id="JBHUCM010000013">
    <property type="protein sequence ID" value="MFD1538240.1"/>
    <property type="molecule type" value="Genomic_DNA"/>
</dbReference>
<dbReference type="RefSeq" id="WP_219533251.1">
    <property type="nucleotide sequence ID" value="NZ_JAHKRM010000017.1"/>
</dbReference>
<keyword evidence="1" id="KW-0521">NADP</keyword>
<evidence type="ECO:0000313" key="4">
    <source>
        <dbReference type="EMBL" id="MFD1538240.1"/>
    </source>
</evidence>
<reference evidence="5" key="1">
    <citation type="journal article" date="2019" name="Int. J. Syst. Evol. Microbiol.">
        <title>The Global Catalogue of Microorganisms (GCM) 10K type strain sequencing project: providing services to taxonomists for standard genome sequencing and annotation.</title>
        <authorList>
            <consortium name="The Broad Institute Genomics Platform"/>
            <consortium name="The Broad Institute Genome Sequencing Center for Infectious Disease"/>
            <person name="Wu L."/>
            <person name="Ma J."/>
        </authorList>
    </citation>
    <scope>NUCLEOTIDE SEQUENCE [LARGE SCALE GENOMIC DNA]</scope>
    <source>
        <strain evidence="5">CGMCC 1.15399</strain>
    </source>
</reference>
<dbReference type="PROSITE" id="PS01162">
    <property type="entry name" value="QOR_ZETA_CRYSTAL"/>
    <property type="match status" value="1"/>
</dbReference>
<dbReference type="Proteomes" id="UP001597097">
    <property type="component" value="Unassembled WGS sequence"/>
</dbReference>
<evidence type="ECO:0000256" key="2">
    <source>
        <dbReference type="ARBA" id="ARBA00023002"/>
    </source>
</evidence>
<dbReference type="PANTHER" id="PTHR48106">
    <property type="entry name" value="QUINONE OXIDOREDUCTASE PIG3-RELATED"/>
    <property type="match status" value="1"/>
</dbReference>
<organism evidence="4 5">
    <name type="scientific">Nonomuraea guangzhouensis</name>
    <dbReference type="NCBI Taxonomy" id="1291555"/>
    <lineage>
        <taxon>Bacteria</taxon>
        <taxon>Bacillati</taxon>
        <taxon>Actinomycetota</taxon>
        <taxon>Actinomycetes</taxon>
        <taxon>Streptosporangiales</taxon>
        <taxon>Streptosporangiaceae</taxon>
        <taxon>Nonomuraea</taxon>
    </lineage>
</organism>
<feature type="domain" description="Enoyl reductase (ER)" evidence="3">
    <location>
        <begin position="10"/>
        <end position="320"/>
    </location>
</feature>
<comment type="caution">
    <text evidence="4">The sequence shown here is derived from an EMBL/GenBank/DDBJ whole genome shotgun (WGS) entry which is preliminary data.</text>
</comment>
<proteinExistence type="predicted"/>
<evidence type="ECO:0000259" key="3">
    <source>
        <dbReference type="SMART" id="SM00829"/>
    </source>
</evidence>
<dbReference type="InterPro" id="IPR002364">
    <property type="entry name" value="Quin_OxRdtase/zeta-crystal_CS"/>
</dbReference>
<dbReference type="InterPro" id="IPR013154">
    <property type="entry name" value="ADH-like_N"/>
</dbReference>
<sequence>MHTIRLHSYGPAENLRYESVPDPSPGPGEVRIAVHAIGVHFIETLFRRGIPVGPHPAPDLPTTFGSEVAGVVESVGAGVDTGLVGSRVVTGEVTSGGYASLAVAPAAGLVVLPDRLEYGAAVAMHTTGATTLGVLEVAPVTASDVVLVMAAAGGIGTLLVQHARRVGATVVGAAGGPAKAARVRSLGADLAADYDAPDWADVVRESIGDVTVVFDGVGGKLGRAAFELLGEGGRQVVFGQASGEWFHPEEAELKARGVTSYDGIGYLLSREGGRADLRDRALEAAANGELTPAVQSFPLAEAAAAHAALESRNTMGKVILIP</sequence>
<dbReference type="InterPro" id="IPR020843">
    <property type="entry name" value="ER"/>
</dbReference>
<accession>A0ABW4G6R7</accession>
<keyword evidence="5" id="KW-1185">Reference proteome</keyword>
<dbReference type="Pfam" id="PF08240">
    <property type="entry name" value="ADH_N"/>
    <property type="match status" value="1"/>
</dbReference>
<dbReference type="PANTHER" id="PTHR48106:SF13">
    <property type="entry name" value="QUINONE OXIDOREDUCTASE-RELATED"/>
    <property type="match status" value="1"/>
</dbReference>
<dbReference type="Pfam" id="PF13602">
    <property type="entry name" value="ADH_zinc_N_2"/>
    <property type="match status" value="1"/>
</dbReference>
<evidence type="ECO:0000313" key="5">
    <source>
        <dbReference type="Proteomes" id="UP001597097"/>
    </source>
</evidence>
<protein>
    <submittedName>
        <fullName evidence="4">Zinc-binding dehydrogenase</fullName>
    </submittedName>
</protein>